<dbReference type="OrthoDB" id="359066at2"/>
<dbReference type="AlphaFoldDB" id="A0A1N7S8R3"/>
<keyword evidence="2" id="KW-1185">Reference proteome</keyword>
<dbReference type="EMBL" id="CYGY02000035">
    <property type="protein sequence ID" value="SIT43765.1"/>
    <property type="molecule type" value="Genomic_DNA"/>
</dbReference>
<dbReference type="InterPro" id="IPR015947">
    <property type="entry name" value="PUA-like_sf"/>
</dbReference>
<evidence type="ECO:0000313" key="2">
    <source>
        <dbReference type="Proteomes" id="UP000195569"/>
    </source>
</evidence>
<dbReference type="CDD" id="cd06554">
    <property type="entry name" value="ASCH_ASC-1_like"/>
    <property type="match status" value="1"/>
</dbReference>
<accession>A0A1N7S8R3</accession>
<dbReference type="SUPFAM" id="SSF88697">
    <property type="entry name" value="PUA domain-like"/>
    <property type="match status" value="1"/>
</dbReference>
<reference evidence="1" key="1">
    <citation type="submission" date="2016-12" db="EMBL/GenBank/DDBJ databases">
        <authorList>
            <person name="Moulin L."/>
        </authorList>
    </citation>
    <scope>NUCLEOTIDE SEQUENCE [LARGE SCALE GENOMIC DNA]</scope>
    <source>
        <strain evidence="1">STM 7183</strain>
    </source>
</reference>
<dbReference type="Proteomes" id="UP000195569">
    <property type="component" value="Unassembled WGS sequence"/>
</dbReference>
<evidence type="ECO:0008006" key="3">
    <source>
        <dbReference type="Google" id="ProtNLM"/>
    </source>
</evidence>
<dbReference type="Gene3D" id="2.30.130.30">
    <property type="entry name" value="Hypothetical protein"/>
    <property type="match status" value="1"/>
</dbReference>
<protein>
    <recommendedName>
        <fullName evidence="3">ASCH domain-containing protein</fullName>
    </recommendedName>
</protein>
<evidence type="ECO:0000313" key="1">
    <source>
        <dbReference type="EMBL" id="SIT43765.1"/>
    </source>
</evidence>
<organism evidence="1 2">
    <name type="scientific">Paraburkholderia piptadeniae</name>
    <dbReference type="NCBI Taxonomy" id="1701573"/>
    <lineage>
        <taxon>Bacteria</taxon>
        <taxon>Pseudomonadati</taxon>
        <taxon>Pseudomonadota</taxon>
        <taxon>Betaproteobacteria</taxon>
        <taxon>Burkholderiales</taxon>
        <taxon>Burkholderiaceae</taxon>
        <taxon>Paraburkholderia</taxon>
    </lineage>
</organism>
<proteinExistence type="predicted"/>
<comment type="caution">
    <text evidence="1">The sequence shown here is derived from an EMBL/GenBank/DDBJ whole genome shotgun (WGS) entry which is preliminary data.</text>
</comment>
<sequence length="157" mass="17422">MKALSIRQPWAWLIVRPDLVGAARAAAIASGEIKDIENRSWPTKFRGRVLVHASKSMTRAEYEDAKDPLWSRGGPTIELPQMDQLQRGGIIGAVTIDACVDPIDRISMWHVEGCYGFHLVDARPTPFVECKGALQFFDVPVDVATQLRQMHELGAIA</sequence>
<dbReference type="RefSeq" id="WP_087735935.1">
    <property type="nucleotide sequence ID" value="NZ_CYGY02000035.1"/>
</dbReference>
<name>A0A1N7S8R3_9BURK</name>
<gene>
    <name evidence="1" type="ORF">BN2476_350281</name>
</gene>